<keyword evidence="6" id="KW-1185">Reference proteome</keyword>
<evidence type="ECO:0000256" key="3">
    <source>
        <dbReference type="PROSITE-ProRule" id="PRU00023"/>
    </source>
</evidence>
<dbReference type="PROSITE" id="PS50297">
    <property type="entry name" value="ANK_REP_REGION"/>
    <property type="match status" value="2"/>
</dbReference>
<dbReference type="Gene3D" id="1.25.40.20">
    <property type="entry name" value="Ankyrin repeat-containing domain"/>
    <property type="match status" value="2"/>
</dbReference>
<dbReference type="InterPro" id="IPR036770">
    <property type="entry name" value="Ankyrin_rpt-contain_sf"/>
</dbReference>
<dbReference type="EMBL" id="JAQQWI010000015">
    <property type="protein sequence ID" value="KAK8013108.1"/>
    <property type="molecule type" value="Genomic_DNA"/>
</dbReference>
<comment type="caution">
    <text evidence="5">The sequence shown here is derived from an EMBL/GenBank/DDBJ whole genome shotgun (WGS) entry which is preliminary data.</text>
</comment>
<dbReference type="PANTHER" id="PTHR24203">
    <property type="entry name" value="ANKYRIN REPEAT FAMILY PROTEIN"/>
    <property type="match status" value="1"/>
</dbReference>
<proteinExistence type="predicted"/>
<evidence type="ECO:0000256" key="4">
    <source>
        <dbReference type="SAM" id="MobiDB-lite"/>
    </source>
</evidence>
<name>A0ABR1RIW7_9PEZI</name>
<sequence length="1021" mass="114466">MRLSLLLQSRYGLNNEGEYLAILECSRRQAGDSHWSPAVHVRRLYGDQFARTQAHMIETVPTPQFEQQSETGTRETVFIKQKPVVPIPDFMISFDNLKSQYNPEALTWVVDVYPPTSWDKESGVLLSKSGDLQTPVGLIRLTSLALDVCLDLVVGLERHREGVWKHWSLQRLAPKHVSMKQSFRLIRADNISFFTKSPNQYQWQPEIKVPVQIEIHEQNVHGRLSFLIKALTSMELPEETVDPPSPFFIGGVRGSNLELERSRNKTTTLLPVQLQDLLGDLFVKDSLDHGFSVRTSSAAETVARLRRRLEELPIYGHTEQSTMFLRWCADGDLSGFLGLLKDDPNLKHSISTDDQGLYAIHWAAAGGHTAIIEHLLRVGVSPEVQTPEGWTSMHFAALFGRFQALNWLLRHEVGDFAWSVDGSRLLGERNNVLLESPLHFAMSSVSAAEDDEELDALMELKNCLRWSGLMKLQNIFNETPMHRLAACGLNHMGRTVLWHATLGGRVEDVRLLLQPGRLQTLNTGDFNGMLPLHVACRFGHTEVVQALLEAGAWADCITGAPGLTPAHYAALFNHVGCLKVLIECGADVQRATKSEEFWCKPIHFANANNYPDVRKVLVEAGSDENDMNCTYYVVKSHRETEDRGSPYYESILDLTWFEVVYASSPRGRFLHSRFLRATRKPLTRIPDFDDDPSPVSSEDEDEDKDELFLSSWKGPVVSRISLMGLVVDRERSGVGEEPTIRHGLPLFAPAEDFSMGYDVLDKEHVVPNEETLPNGVSCISREGQPQTESNPPNEISVRHKDLTDEARSAGHTKPNNDATTKDSHPMPLTVYHELQGDTPARSRRTGDETHYADREILYTILSSHVKVHTRLNGGLDRYYKLAVEISEQRRTTGDDRGVEQLKMQRDEVGTPEDAAAWLGEEPKSGDEDSAMRCTVASGILERNQAAVVENSDHWVPADESVIADMFSPLSNDGRVGLETGYEGNAKVDSGEEMLLEMWLSTPCYAREERGTLDEILAKPGG</sequence>
<feature type="region of interest" description="Disordered" evidence="4">
    <location>
        <begin position="685"/>
        <end position="704"/>
    </location>
</feature>
<feature type="repeat" description="ANK" evidence="3">
    <location>
        <begin position="561"/>
        <end position="593"/>
    </location>
</feature>
<evidence type="ECO:0000313" key="5">
    <source>
        <dbReference type="EMBL" id="KAK8013108.1"/>
    </source>
</evidence>
<dbReference type="SUPFAM" id="SSF48403">
    <property type="entry name" value="Ankyrin repeat"/>
    <property type="match status" value="1"/>
</dbReference>
<keyword evidence="2 3" id="KW-0040">ANK repeat</keyword>
<organism evidence="5 6">
    <name type="scientific">Apiospora marii</name>
    <dbReference type="NCBI Taxonomy" id="335849"/>
    <lineage>
        <taxon>Eukaryota</taxon>
        <taxon>Fungi</taxon>
        <taxon>Dikarya</taxon>
        <taxon>Ascomycota</taxon>
        <taxon>Pezizomycotina</taxon>
        <taxon>Sordariomycetes</taxon>
        <taxon>Xylariomycetidae</taxon>
        <taxon>Amphisphaeriales</taxon>
        <taxon>Apiosporaceae</taxon>
        <taxon>Apiospora</taxon>
    </lineage>
</organism>
<evidence type="ECO:0000256" key="1">
    <source>
        <dbReference type="ARBA" id="ARBA00022737"/>
    </source>
</evidence>
<keyword evidence="1" id="KW-0677">Repeat</keyword>
<feature type="compositionally biased region" description="Acidic residues" evidence="4">
    <location>
        <begin position="688"/>
        <end position="704"/>
    </location>
</feature>
<evidence type="ECO:0000256" key="2">
    <source>
        <dbReference type="ARBA" id="ARBA00023043"/>
    </source>
</evidence>
<dbReference type="PANTHER" id="PTHR24203:SF45">
    <property type="entry name" value="ANKYRIN REPEAT DOMAIN 6"/>
    <property type="match status" value="1"/>
</dbReference>
<dbReference type="Pfam" id="PF00023">
    <property type="entry name" value="Ank"/>
    <property type="match status" value="1"/>
</dbReference>
<feature type="region of interest" description="Disordered" evidence="4">
    <location>
        <begin position="771"/>
        <end position="826"/>
    </location>
</feature>
<protein>
    <submittedName>
        <fullName evidence="5">Uncharacterized protein</fullName>
    </submittedName>
</protein>
<feature type="repeat" description="ANK" evidence="3">
    <location>
        <begin position="527"/>
        <end position="552"/>
    </location>
</feature>
<reference evidence="5 6" key="1">
    <citation type="submission" date="2023-01" db="EMBL/GenBank/DDBJ databases">
        <title>Analysis of 21 Apiospora genomes using comparative genomics revels a genus with tremendous synthesis potential of carbohydrate active enzymes and secondary metabolites.</title>
        <authorList>
            <person name="Sorensen T."/>
        </authorList>
    </citation>
    <scope>NUCLEOTIDE SEQUENCE [LARGE SCALE GENOMIC DNA]</scope>
    <source>
        <strain evidence="5 6">CBS 20057</strain>
    </source>
</reference>
<accession>A0ABR1RIW7</accession>
<dbReference type="PROSITE" id="PS50088">
    <property type="entry name" value="ANK_REPEAT"/>
    <property type="match status" value="3"/>
</dbReference>
<dbReference type="SMART" id="SM00248">
    <property type="entry name" value="ANK"/>
    <property type="match status" value="6"/>
</dbReference>
<dbReference type="Proteomes" id="UP001396898">
    <property type="component" value="Unassembled WGS sequence"/>
</dbReference>
<feature type="compositionally biased region" description="Basic and acidic residues" evidence="4">
    <location>
        <begin position="796"/>
        <end position="808"/>
    </location>
</feature>
<feature type="repeat" description="ANK" evidence="3">
    <location>
        <begin position="355"/>
        <end position="387"/>
    </location>
</feature>
<gene>
    <name evidence="5" type="ORF">PG991_010483</name>
</gene>
<dbReference type="Pfam" id="PF12796">
    <property type="entry name" value="Ank_2"/>
    <property type="match status" value="2"/>
</dbReference>
<feature type="compositionally biased region" description="Polar residues" evidence="4">
    <location>
        <begin position="783"/>
        <end position="793"/>
    </location>
</feature>
<dbReference type="InterPro" id="IPR002110">
    <property type="entry name" value="Ankyrin_rpt"/>
</dbReference>
<evidence type="ECO:0000313" key="6">
    <source>
        <dbReference type="Proteomes" id="UP001396898"/>
    </source>
</evidence>